<evidence type="ECO:0000313" key="3">
    <source>
        <dbReference type="Proteomes" id="UP000324222"/>
    </source>
</evidence>
<proteinExistence type="predicted"/>
<dbReference type="Proteomes" id="UP000324222">
    <property type="component" value="Unassembled WGS sequence"/>
</dbReference>
<feature type="compositionally biased region" description="Basic residues" evidence="1">
    <location>
        <begin position="10"/>
        <end position="23"/>
    </location>
</feature>
<feature type="region of interest" description="Disordered" evidence="1">
    <location>
        <begin position="1"/>
        <end position="50"/>
    </location>
</feature>
<sequence>MLISCSREAGRRHTTPRHARYATKGHGSLAPSRHTYSQPASQPPRNDTPL</sequence>
<gene>
    <name evidence="2" type="ORF">E2C01_017457</name>
</gene>
<feature type="compositionally biased region" description="Polar residues" evidence="1">
    <location>
        <begin position="34"/>
        <end position="50"/>
    </location>
</feature>
<dbReference type="AlphaFoldDB" id="A0A5B7DTV2"/>
<keyword evidence="3" id="KW-1185">Reference proteome</keyword>
<accession>A0A5B7DTV2</accession>
<reference evidence="2 3" key="1">
    <citation type="submission" date="2019-05" db="EMBL/GenBank/DDBJ databases">
        <title>Another draft genome of Portunus trituberculatus and its Hox gene families provides insights of decapod evolution.</title>
        <authorList>
            <person name="Jeong J.-H."/>
            <person name="Song I."/>
            <person name="Kim S."/>
            <person name="Choi T."/>
            <person name="Kim D."/>
            <person name="Ryu S."/>
            <person name="Kim W."/>
        </authorList>
    </citation>
    <scope>NUCLEOTIDE SEQUENCE [LARGE SCALE GENOMIC DNA]</scope>
    <source>
        <tissue evidence="2">Muscle</tissue>
    </source>
</reference>
<dbReference type="EMBL" id="VSRR010001322">
    <property type="protein sequence ID" value="MPC24376.1"/>
    <property type="molecule type" value="Genomic_DNA"/>
</dbReference>
<organism evidence="2 3">
    <name type="scientific">Portunus trituberculatus</name>
    <name type="common">Swimming crab</name>
    <name type="synonym">Neptunus trituberculatus</name>
    <dbReference type="NCBI Taxonomy" id="210409"/>
    <lineage>
        <taxon>Eukaryota</taxon>
        <taxon>Metazoa</taxon>
        <taxon>Ecdysozoa</taxon>
        <taxon>Arthropoda</taxon>
        <taxon>Crustacea</taxon>
        <taxon>Multicrustacea</taxon>
        <taxon>Malacostraca</taxon>
        <taxon>Eumalacostraca</taxon>
        <taxon>Eucarida</taxon>
        <taxon>Decapoda</taxon>
        <taxon>Pleocyemata</taxon>
        <taxon>Brachyura</taxon>
        <taxon>Eubrachyura</taxon>
        <taxon>Portunoidea</taxon>
        <taxon>Portunidae</taxon>
        <taxon>Portuninae</taxon>
        <taxon>Portunus</taxon>
    </lineage>
</organism>
<comment type="caution">
    <text evidence="2">The sequence shown here is derived from an EMBL/GenBank/DDBJ whole genome shotgun (WGS) entry which is preliminary data.</text>
</comment>
<evidence type="ECO:0000313" key="2">
    <source>
        <dbReference type="EMBL" id="MPC24376.1"/>
    </source>
</evidence>
<evidence type="ECO:0000256" key="1">
    <source>
        <dbReference type="SAM" id="MobiDB-lite"/>
    </source>
</evidence>
<name>A0A5B7DTV2_PORTR</name>
<protein>
    <submittedName>
        <fullName evidence="2">Uncharacterized protein</fullName>
    </submittedName>
</protein>